<organism evidence="1 2">
    <name type="scientific">Pedobacter chitinilyticus</name>
    <dbReference type="NCBI Taxonomy" id="2233776"/>
    <lineage>
        <taxon>Bacteria</taxon>
        <taxon>Pseudomonadati</taxon>
        <taxon>Bacteroidota</taxon>
        <taxon>Sphingobacteriia</taxon>
        <taxon>Sphingobacteriales</taxon>
        <taxon>Sphingobacteriaceae</taxon>
        <taxon>Pedobacter</taxon>
    </lineage>
</organism>
<dbReference type="AlphaFoldDB" id="A0A3S3Q067"/>
<evidence type="ECO:0000313" key="1">
    <source>
        <dbReference type="EMBL" id="RWU09842.1"/>
    </source>
</evidence>
<name>A0A3S3Q067_9SPHI</name>
<keyword evidence="2" id="KW-1185">Reference proteome</keyword>
<proteinExistence type="predicted"/>
<comment type="caution">
    <text evidence="1">The sequence shown here is derived from an EMBL/GenBank/DDBJ whole genome shotgun (WGS) entry which is preliminary data.</text>
</comment>
<reference evidence="1 2" key="1">
    <citation type="submission" date="2018-06" db="EMBL/GenBank/DDBJ databases">
        <title>Pedobacter endophyticus sp. nov., an endophytic bacterium isolated from a leaf of Triticum aestivum.</title>
        <authorList>
            <person name="Zhang L."/>
        </authorList>
    </citation>
    <scope>NUCLEOTIDE SEQUENCE [LARGE SCALE GENOMIC DNA]</scope>
    <source>
        <strain evidence="1 2">CM134L-2</strain>
    </source>
</reference>
<dbReference type="Proteomes" id="UP000284120">
    <property type="component" value="Unassembled WGS sequence"/>
</dbReference>
<protein>
    <submittedName>
        <fullName evidence="1">RNA-binding protein</fullName>
    </submittedName>
</protein>
<dbReference type="EMBL" id="SAYW01000001">
    <property type="protein sequence ID" value="RWU09842.1"/>
    <property type="molecule type" value="Genomic_DNA"/>
</dbReference>
<accession>A0A3S3Q067</accession>
<dbReference type="OrthoDB" id="1272757at2"/>
<dbReference type="RefSeq" id="WP_113645280.1">
    <property type="nucleotide sequence ID" value="NZ_QMHN01000001.1"/>
</dbReference>
<sequence>MKEETKLKDGDFCQVVNGTHKGKTGTATDFNISKTGHLTITVVQENGDRLKTLGRNAVAISK</sequence>
<gene>
    <name evidence="1" type="ORF">DPV69_00400</name>
</gene>
<evidence type="ECO:0000313" key="2">
    <source>
        <dbReference type="Proteomes" id="UP000284120"/>
    </source>
</evidence>